<gene>
    <name evidence="2" type="ORF">C2S53_017144</name>
</gene>
<proteinExistence type="predicted"/>
<protein>
    <submittedName>
        <fullName evidence="2">Uncharacterized protein</fullName>
    </submittedName>
</protein>
<evidence type="ECO:0000313" key="2">
    <source>
        <dbReference type="EMBL" id="KAH6826617.1"/>
    </source>
</evidence>
<feature type="region of interest" description="Disordered" evidence="1">
    <location>
        <begin position="1"/>
        <end position="63"/>
    </location>
</feature>
<organism evidence="2 3">
    <name type="scientific">Perilla frutescens var. hirtella</name>
    <name type="common">Perilla citriodora</name>
    <name type="synonym">Perilla setoyensis</name>
    <dbReference type="NCBI Taxonomy" id="608512"/>
    <lineage>
        <taxon>Eukaryota</taxon>
        <taxon>Viridiplantae</taxon>
        <taxon>Streptophyta</taxon>
        <taxon>Embryophyta</taxon>
        <taxon>Tracheophyta</taxon>
        <taxon>Spermatophyta</taxon>
        <taxon>Magnoliopsida</taxon>
        <taxon>eudicotyledons</taxon>
        <taxon>Gunneridae</taxon>
        <taxon>Pentapetalae</taxon>
        <taxon>asterids</taxon>
        <taxon>lamiids</taxon>
        <taxon>Lamiales</taxon>
        <taxon>Lamiaceae</taxon>
        <taxon>Nepetoideae</taxon>
        <taxon>Elsholtzieae</taxon>
        <taxon>Perilla</taxon>
    </lineage>
</organism>
<name>A0AAD4P5J2_PERFH</name>
<evidence type="ECO:0000313" key="3">
    <source>
        <dbReference type="Proteomes" id="UP001190926"/>
    </source>
</evidence>
<evidence type="ECO:0000256" key="1">
    <source>
        <dbReference type="SAM" id="MobiDB-lite"/>
    </source>
</evidence>
<sequence>KSKKGKKDSAGASNAAVLMPTTPTVDRELTPSAAQRPQENNGGGGGVESPQPPEERAGVRDLGDIMDDLSLSGLWEMEIDSGPGPEISSCEVDSGLEVLMGPDSWKWDPEIHEDSWIWDDHDSKWGADEAGMDAGKHDALLSWLMS</sequence>
<keyword evidence="3" id="KW-1185">Reference proteome</keyword>
<dbReference type="AlphaFoldDB" id="A0AAD4P5J2"/>
<accession>A0AAD4P5J2</accession>
<reference evidence="2 3" key="1">
    <citation type="journal article" date="2021" name="Nat. Commun.">
        <title>Incipient diploidization of the medicinal plant Perilla within 10,000 years.</title>
        <authorList>
            <person name="Zhang Y."/>
            <person name="Shen Q."/>
            <person name="Leng L."/>
            <person name="Zhang D."/>
            <person name="Chen S."/>
            <person name="Shi Y."/>
            <person name="Ning Z."/>
            <person name="Chen S."/>
        </authorList>
    </citation>
    <scope>NUCLEOTIDE SEQUENCE [LARGE SCALE GENOMIC DNA]</scope>
    <source>
        <strain evidence="3">cv. PC099</strain>
    </source>
</reference>
<dbReference type="EMBL" id="SDAM02000165">
    <property type="protein sequence ID" value="KAH6826617.1"/>
    <property type="molecule type" value="Genomic_DNA"/>
</dbReference>
<feature type="non-terminal residue" evidence="2">
    <location>
        <position position="1"/>
    </location>
</feature>
<comment type="caution">
    <text evidence="2">The sequence shown here is derived from an EMBL/GenBank/DDBJ whole genome shotgun (WGS) entry which is preliminary data.</text>
</comment>
<feature type="compositionally biased region" description="Basic and acidic residues" evidence="1">
    <location>
        <begin position="53"/>
        <end position="63"/>
    </location>
</feature>
<dbReference type="Proteomes" id="UP001190926">
    <property type="component" value="Unassembled WGS sequence"/>
</dbReference>